<dbReference type="NCBIfam" id="TIGR03097">
    <property type="entry name" value="PEP_O_lig_1"/>
    <property type="match status" value="1"/>
</dbReference>
<evidence type="ECO:0008006" key="11">
    <source>
        <dbReference type="Google" id="ProtNLM"/>
    </source>
</evidence>
<feature type="transmembrane region" description="Helical" evidence="6">
    <location>
        <begin position="330"/>
        <end position="349"/>
    </location>
</feature>
<dbReference type="InterPro" id="IPR051533">
    <property type="entry name" value="WaaL-like"/>
</dbReference>
<feature type="transmembrane region" description="Helical" evidence="6">
    <location>
        <begin position="193"/>
        <end position="210"/>
    </location>
</feature>
<dbReference type="Pfam" id="PF04932">
    <property type="entry name" value="Wzy_C"/>
    <property type="match status" value="1"/>
</dbReference>
<protein>
    <recommendedName>
        <fullName evidence="11">O-glycosylation ligase, exosortase A system-associated</fullName>
    </recommendedName>
</protein>
<comment type="caution">
    <text evidence="9">The sequence shown here is derived from an EMBL/GenBank/DDBJ whole genome shotgun (WGS) entry which is preliminary data.</text>
</comment>
<feature type="transmembrane region" description="Helical" evidence="6">
    <location>
        <begin position="170"/>
        <end position="186"/>
    </location>
</feature>
<comment type="subcellular location">
    <subcellularLocation>
        <location evidence="1">Membrane</location>
        <topology evidence="1">Multi-pass membrane protein</topology>
    </subcellularLocation>
</comment>
<dbReference type="PANTHER" id="PTHR37422">
    <property type="entry name" value="TEICHURONIC ACID BIOSYNTHESIS PROTEIN TUAE"/>
    <property type="match status" value="1"/>
</dbReference>
<feature type="transmembrane region" description="Helical" evidence="6">
    <location>
        <begin position="76"/>
        <end position="94"/>
    </location>
</feature>
<dbReference type="AlphaFoldDB" id="A0A5S4EHU0"/>
<feature type="transmembrane region" description="Helical" evidence="6">
    <location>
        <begin position="361"/>
        <end position="381"/>
    </location>
</feature>
<keyword evidence="10" id="KW-1185">Reference proteome</keyword>
<feature type="transmembrane region" description="Helical" evidence="6">
    <location>
        <begin position="43"/>
        <end position="64"/>
    </location>
</feature>
<feature type="transmembrane region" description="Helical" evidence="6">
    <location>
        <begin position="216"/>
        <end position="231"/>
    </location>
</feature>
<gene>
    <name evidence="9" type="ORF">ACCUM_2627</name>
</gene>
<evidence type="ECO:0000259" key="8">
    <source>
        <dbReference type="Pfam" id="PF19358"/>
    </source>
</evidence>
<dbReference type="RefSeq" id="WP_138679025.1">
    <property type="nucleotide sequence ID" value="NZ_SWAD01000141.1"/>
</dbReference>
<dbReference type="Proteomes" id="UP000306324">
    <property type="component" value="Unassembled WGS sequence"/>
</dbReference>
<evidence type="ECO:0000256" key="1">
    <source>
        <dbReference type="ARBA" id="ARBA00004141"/>
    </source>
</evidence>
<evidence type="ECO:0000313" key="9">
    <source>
        <dbReference type="EMBL" id="TMQ74876.1"/>
    </source>
</evidence>
<feature type="domain" description="O-antigen ligase-related" evidence="7">
    <location>
        <begin position="201"/>
        <end position="338"/>
    </location>
</feature>
<keyword evidence="3 6" id="KW-1133">Transmembrane helix</keyword>
<reference evidence="9 10" key="1">
    <citation type="submission" date="2019-04" db="EMBL/GenBank/DDBJ databases">
        <title>A novel phosphate-accumulating bacterium identified in bioreactor for phosphate removal from wastewater.</title>
        <authorList>
            <person name="Kotlyarov R.Y."/>
            <person name="Beletsky A.V."/>
            <person name="Kallistova A.Y."/>
            <person name="Dorofeev A.G."/>
            <person name="Nikolaev Y.Y."/>
            <person name="Pimenov N.V."/>
            <person name="Ravin N.V."/>
            <person name="Mardanov A.V."/>
        </authorList>
    </citation>
    <scope>NUCLEOTIDE SEQUENCE [LARGE SCALE GENOMIC DNA]</scope>
    <source>
        <strain evidence="9 10">Bin19</strain>
    </source>
</reference>
<dbReference type="EMBL" id="SWAD01000141">
    <property type="protein sequence ID" value="TMQ74876.1"/>
    <property type="molecule type" value="Genomic_DNA"/>
</dbReference>
<dbReference type="GO" id="GO:0016020">
    <property type="term" value="C:membrane"/>
    <property type="evidence" value="ECO:0007669"/>
    <property type="project" value="UniProtKB-SubCell"/>
</dbReference>
<feature type="domain" description="DUF5935" evidence="8">
    <location>
        <begin position="1"/>
        <end position="186"/>
    </location>
</feature>
<dbReference type="OrthoDB" id="9772644at2"/>
<proteinExistence type="predicted"/>
<keyword evidence="2 6" id="KW-0812">Transmembrane</keyword>
<feature type="transmembrane region" description="Helical" evidence="6">
    <location>
        <begin position="236"/>
        <end position="253"/>
    </location>
</feature>
<evidence type="ECO:0000256" key="6">
    <source>
        <dbReference type="SAM" id="Phobius"/>
    </source>
</evidence>
<evidence type="ECO:0000256" key="5">
    <source>
        <dbReference type="SAM" id="MobiDB-lite"/>
    </source>
</evidence>
<feature type="transmembrane region" description="Helical" evidence="6">
    <location>
        <begin position="106"/>
        <end position="121"/>
    </location>
</feature>
<accession>A0A5S4EHU0</accession>
<evidence type="ECO:0000259" key="7">
    <source>
        <dbReference type="Pfam" id="PF04932"/>
    </source>
</evidence>
<evidence type="ECO:0000256" key="4">
    <source>
        <dbReference type="ARBA" id="ARBA00023136"/>
    </source>
</evidence>
<organism evidence="9 10">
    <name type="scientific">Candidatus Accumulibacter phosphatis</name>
    <dbReference type="NCBI Taxonomy" id="327160"/>
    <lineage>
        <taxon>Bacteria</taxon>
        <taxon>Pseudomonadati</taxon>
        <taxon>Pseudomonadota</taxon>
        <taxon>Betaproteobacteria</taxon>
        <taxon>Candidatus Accumulibacter</taxon>
    </lineage>
</organism>
<dbReference type="InterPro" id="IPR045979">
    <property type="entry name" value="DUF5935"/>
</dbReference>
<name>A0A5S4EHU0_9PROT</name>
<feature type="region of interest" description="Disordered" evidence="5">
    <location>
        <begin position="413"/>
        <end position="440"/>
    </location>
</feature>
<dbReference type="PANTHER" id="PTHR37422:SF13">
    <property type="entry name" value="LIPOPOLYSACCHARIDE BIOSYNTHESIS PROTEIN PA4999-RELATED"/>
    <property type="match status" value="1"/>
</dbReference>
<evidence type="ECO:0000256" key="2">
    <source>
        <dbReference type="ARBA" id="ARBA00022692"/>
    </source>
</evidence>
<dbReference type="InterPro" id="IPR017528">
    <property type="entry name" value="CHP03097O-antigen_lig-rel"/>
</dbReference>
<feature type="transmembrane region" description="Helical" evidence="6">
    <location>
        <begin position="128"/>
        <end position="150"/>
    </location>
</feature>
<evidence type="ECO:0000313" key="10">
    <source>
        <dbReference type="Proteomes" id="UP000306324"/>
    </source>
</evidence>
<dbReference type="Pfam" id="PF19358">
    <property type="entry name" value="DUF5935"/>
    <property type="match status" value="1"/>
</dbReference>
<sequence>MRDMLILGIVVGTLPFALRHTWIGIMLWTWISLMNPHRLAFGFIHAGPIAAVTAGAVLVSLVITRDRLRMAWTPPVLVLVLLVMWMCLTTVFAIDPVGSATQLNKVLKIQLMTFIAVLALQSPKHIQWFIWIIVLSIGYYGFKGGIHTILTGGASRVWGPPGGFIEENNALAVATVMIIPLINYLRIIATRRLVQLGLLGLMIVCGISALGSQSRGGFLAILAMTIVLWYRSDRKVLYGIGIAVAAAGMLALMSEVWEDRMRTIETYEKDSSAQSRLGAWRFCINVANSRPLGGGFDLYSRINYELYAPAENVGSPVAHSIYFSMLGEHGYVGLFLFLLMWGLTFRLAAQVRRDTRKRPEAAWAHTLAGMCQVSLVGYLVGGAFLQLAYFDLPFNIMVVLVVAQRWLREGAGQPPSVRPLGAGERSISTAASHAPPSALR</sequence>
<keyword evidence="4 6" id="KW-0472">Membrane</keyword>
<dbReference type="InterPro" id="IPR007016">
    <property type="entry name" value="O-antigen_ligase-rel_domated"/>
</dbReference>
<evidence type="ECO:0000256" key="3">
    <source>
        <dbReference type="ARBA" id="ARBA00022989"/>
    </source>
</evidence>